<protein>
    <submittedName>
        <fullName evidence="1">Uncharacterized protein</fullName>
    </submittedName>
</protein>
<comment type="caution">
    <text evidence="1">The sequence shown here is derived from an EMBL/GenBank/DDBJ whole genome shotgun (WGS) entry which is preliminary data.</text>
</comment>
<name>A0ABW5E2U4_9BACT</name>
<accession>A0ABW5E2U4</accession>
<dbReference type="Proteomes" id="UP001597297">
    <property type="component" value="Unassembled WGS sequence"/>
</dbReference>
<evidence type="ECO:0000313" key="1">
    <source>
        <dbReference type="EMBL" id="MFD2276424.1"/>
    </source>
</evidence>
<keyword evidence="2" id="KW-1185">Reference proteome</keyword>
<proteinExistence type="predicted"/>
<sequence>MLSKYIYHISIYLLCWASIANLVAEEVPTIESYPKSSYLWVGSEKATVNFKQVETFSLSSEQKISLLKKNMTRLKKGEHWATINPDQLAHEQKLYELEKDDFALKIDALKDAEIENLLSIEKSLNGITQKIDSLTNALTIPDLSKEVKDRISFGIEKLKKQQLRLRKKIDSETYLKETALQKRELELSLDHKKRSLQDLKHRSELKAEFSGDLELLLPSEKISELETQKVIWLKANHAYARIVDRSSLTATLTPPSSILYELDPKRISLQIPFGTQGRIARASFEAQKIENIPHKQGVQWLFKLSEDTPSSITNTLDTPMLANLFYELNKPAHIVPKRELISTAPDTLRKEGWHGLIKKIWPETKIVTIGPQSIAIQVIK</sequence>
<dbReference type="EMBL" id="JBHUJC010000024">
    <property type="protein sequence ID" value="MFD2276424.1"/>
    <property type="molecule type" value="Genomic_DNA"/>
</dbReference>
<organism evidence="1 2">
    <name type="scientific">Rubritalea spongiae</name>
    <dbReference type="NCBI Taxonomy" id="430797"/>
    <lineage>
        <taxon>Bacteria</taxon>
        <taxon>Pseudomonadati</taxon>
        <taxon>Verrucomicrobiota</taxon>
        <taxon>Verrucomicrobiia</taxon>
        <taxon>Verrucomicrobiales</taxon>
        <taxon>Rubritaleaceae</taxon>
        <taxon>Rubritalea</taxon>
    </lineage>
</organism>
<reference evidence="2" key="1">
    <citation type="journal article" date="2019" name="Int. J. Syst. Evol. Microbiol.">
        <title>The Global Catalogue of Microorganisms (GCM) 10K type strain sequencing project: providing services to taxonomists for standard genome sequencing and annotation.</title>
        <authorList>
            <consortium name="The Broad Institute Genomics Platform"/>
            <consortium name="The Broad Institute Genome Sequencing Center for Infectious Disease"/>
            <person name="Wu L."/>
            <person name="Ma J."/>
        </authorList>
    </citation>
    <scope>NUCLEOTIDE SEQUENCE [LARGE SCALE GENOMIC DNA]</scope>
    <source>
        <strain evidence="2">JCM 16545</strain>
    </source>
</reference>
<gene>
    <name evidence="1" type="ORF">ACFSQZ_08080</name>
</gene>
<evidence type="ECO:0000313" key="2">
    <source>
        <dbReference type="Proteomes" id="UP001597297"/>
    </source>
</evidence>